<dbReference type="PANTHER" id="PTHR43737">
    <property type="entry name" value="BLL7424 PROTEIN"/>
    <property type="match status" value="1"/>
</dbReference>
<dbReference type="AlphaFoldDB" id="A0A160V9L4"/>
<organism evidence="1">
    <name type="scientific">hydrothermal vent metagenome</name>
    <dbReference type="NCBI Taxonomy" id="652676"/>
    <lineage>
        <taxon>unclassified sequences</taxon>
        <taxon>metagenomes</taxon>
        <taxon>ecological metagenomes</taxon>
    </lineage>
</organism>
<sequence>MTSTKKDPVLVVFQLSGGNDYLNTVIPYANPIYRDARHTVGIAEDRVIKIDDKVGFHPEMGPLKKVYDRGDMAIIHGIGYPKSPRSHFRSMDIWHTCEPIALGTEGWLGRATRDLDPTKENVLTTVSFGPSLFRALALPGTPVAVVDDLDNYGLLPGITEKEQRTKILDRFARMYSPAIGSSAVMDYMGQTGLDTLEGADILNKAPGMYSSNVEYPDTPIAKKLKGIAQVHMANFGSRVFYVDHGSFDSHSNQNGMADKLWKDVSEGLDAFLDDLREHDASDNVSVLMFTEFGRRTHDNGSGTDHGAGGAAFMFGDAVKGGQYSEFPSMKSEDLEQGDVVPNYDFRGLYTTVLEDWMGLDGKPIVDGSFEKLPIFA</sequence>
<evidence type="ECO:0000313" key="1">
    <source>
        <dbReference type="EMBL" id="CUV02722.1"/>
    </source>
</evidence>
<dbReference type="InterPro" id="IPR010869">
    <property type="entry name" value="DUF1501"/>
</dbReference>
<accession>A0A160V9L4</accession>
<dbReference type="EMBL" id="FAXA01000297">
    <property type="protein sequence ID" value="CUV02722.1"/>
    <property type="molecule type" value="Genomic_DNA"/>
</dbReference>
<evidence type="ECO:0008006" key="2">
    <source>
        <dbReference type="Google" id="ProtNLM"/>
    </source>
</evidence>
<reference evidence="1" key="1">
    <citation type="submission" date="2015-10" db="EMBL/GenBank/DDBJ databases">
        <authorList>
            <person name="Gilbert D.G."/>
        </authorList>
    </citation>
    <scope>NUCLEOTIDE SEQUENCE</scope>
</reference>
<proteinExistence type="predicted"/>
<gene>
    <name evidence="1" type="ORF">MGWOODY_Clf1388</name>
</gene>
<dbReference type="Pfam" id="PF07394">
    <property type="entry name" value="DUF1501"/>
    <property type="match status" value="1"/>
</dbReference>
<dbReference type="PANTHER" id="PTHR43737:SF1">
    <property type="entry name" value="DUF1501 DOMAIN-CONTAINING PROTEIN"/>
    <property type="match status" value="1"/>
</dbReference>
<name>A0A160V9L4_9ZZZZ</name>
<protein>
    <recommendedName>
        <fullName evidence="2">DUF1501 domain-containing protein</fullName>
    </recommendedName>
</protein>